<dbReference type="InterPro" id="IPR036565">
    <property type="entry name" value="Mur-like_cat_sf"/>
</dbReference>
<dbReference type="InterPro" id="IPR013221">
    <property type="entry name" value="Mur_ligase_cen"/>
</dbReference>
<keyword evidence="3" id="KW-0067">ATP-binding</keyword>
<dbReference type="InterPro" id="IPR036615">
    <property type="entry name" value="Mur_ligase_C_dom_sf"/>
</dbReference>
<evidence type="ECO:0000313" key="7">
    <source>
        <dbReference type="Proteomes" id="UP001232445"/>
    </source>
</evidence>
<dbReference type="Pfam" id="PF08245">
    <property type="entry name" value="Mur_ligase_M"/>
    <property type="match status" value="1"/>
</dbReference>
<dbReference type="InterPro" id="IPR051046">
    <property type="entry name" value="MurCDEF_CellWall_CoF430Synth"/>
</dbReference>
<dbReference type="PANTHER" id="PTHR43024:SF1">
    <property type="entry name" value="UDP-N-ACETYLMURAMOYL-TRIPEPTIDE--D-ALANYL-D-ALANINE LIGASE"/>
    <property type="match status" value="1"/>
</dbReference>
<dbReference type="PANTHER" id="PTHR43024">
    <property type="entry name" value="UDP-N-ACETYLMURAMOYL-TRIPEPTIDE--D-ALANYL-D-ALANINE LIGASE"/>
    <property type="match status" value="1"/>
</dbReference>
<dbReference type="EC" id="6.3.2.10" evidence="6"/>
<evidence type="ECO:0000256" key="2">
    <source>
        <dbReference type="ARBA" id="ARBA00022741"/>
    </source>
</evidence>
<protein>
    <submittedName>
        <fullName evidence="6">UDP-N-acetylmuramoyl-tripeptide--D-alanyl-D-alanine ligase</fullName>
        <ecNumber evidence="6">6.3.2.10</ecNumber>
    </submittedName>
</protein>
<dbReference type="Gene3D" id="3.40.1190.10">
    <property type="entry name" value="Mur-like, catalytic domain"/>
    <property type="match status" value="1"/>
</dbReference>
<organism evidence="6 7">
    <name type="scientific">Caldalkalibacillus uzonensis</name>
    <dbReference type="NCBI Taxonomy" id="353224"/>
    <lineage>
        <taxon>Bacteria</taxon>
        <taxon>Bacillati</taxon>
        <taxon>Bacillota</taxon>
        <taxon>Bacilli</taxon>
        <taxon>Bacillales</taxon>
        <taxon>Bacillaceae</taxon>
        <taxon>Caldalkalibacillus</taxon>
    </lineage>
</organism>
<dbReference type="InterPro" id="IPR004101">
    <property type="entry name" value="Mur_ligase_C"/>
</dbReference>
<dbReference type="Pfam" id="PF02875">
    <property type="entry name" value="Mur_ligase_C"/>
    <property type="match status" value="1"/>
</dbReference>
<dbReference type="GO" id="GO:0047480">
    <property type="term" value="F:UDP-N-acetylmuramoyl-tripeptide-D-alanyl-D-alanine ligase activity"/>
    <property type="evidence" value="ECO:0007669"/>
    <property type="project" value="UniProtKB-EC"/>
</dbReference>
<dbReference type="SUPFAM" id="SSF53623">
    <property type="entry name" value="MurD-like peptide ligases, catalytic domain"/>
    <property type="match status" value="1"/>
</dbReference>
<reference evidence="6 7" key="1">
    <citation type="submission" date="2023-07" db="EMBL/GenBank/DDBJ databases">
        <title>Genomic Encyclopedia of Type Strains, Phase IV (KMG-IV): sequencing the most valuable type-strain genomes for metagenomic binning, comparative biology and taxonomic classification.</title>
        <authorList>
            <person name="Goeker M."/>
        </authorList>
    </citation>
    <scope>NUCLEOTIDE SEQUENCE [LARGE SCALE GENOMIC DNA]</scope>
    <source>
        <strain evidence="6 7">DSM 17740</strain>
    </source>
</reference>
<feature type="domain" description="Mur ligase central" evidence="5">
    <location>
        <begin position="13"/>
        <end position="202"/>
    </location>
</feature>
<evidence type="ECO:0000256" key="3">
    <source>
        <dbReference type="ARBA" id="ARBA00022840"/>
    </source>
</evidence>
<evidence type="ECO:0000256" key="1">
    <source>
        <dbReference type="ARBA" id="ARBA00022598"/>
    </source>
</evidence>
<proteinExistence type="predicted"/>
<feature type="domain" description="Mur ligase C-terminal" evidence="4">
    <location>
        <begin position="224"/>
        <end position="349"/>
    </location>
</feature>
<keyword evidence="1 6" id="KW-0436">Ligase</keyword>
<keyword evidence="2" id="KW-0547">Nucleotide-binding</keyword>
<sequence>MKPLIPNIPAIAITGSAGKTTTREFVASILQTKWKILKASKSRNKNQPQHTKQYVQHLKPSHQAMILEIGLGRKRGKSHFRYIQPNMGVITNIGTAHYGKLGNSLKSIAKSKSLLIKYMNPKGTLFINNDDQNSKLLETHHFKGKIVTVGIKNKADYQASHIKYLDNGMSFQVALDNQKETFFIPTFGDHNVINALFAIAVAHQLHFTPAEMRKGLKKFKSPARRLNVIPLPNQSLLIDDTFNANPQSVKAASDVLVRLGKGKKKIVVLGSMLELGQYSKKGHKEVGCYLAKKDIDAIYTYGQKAKWIGEAAIKNGFPAQNVHHFTNRQHLHNMLKKNFPHSAILVKGSHAMKMYITSEFLAEYSLRLSSTK</sequence>
<dbReference type="Gene3D" id="3.90.190.20">
    <property type="entry name" value="Mur ligase, C-terminal domain"/>
    <property type="match status" value="1"/>
</dbReference>
<name>A0ABU0CRH2_9BACI</name>
<dbReference type="EMBL" id="JAUSUQ010000005">
    <property type="protein sequence ID" value="MDQ0339024.1"/>
    <property type="molecule type" value="Genomic_DNA"/>
</dbReference>
<comment type="caution">
    <text evidence="6">The sequence shown here is derived from an EMBL/GenBank/DDBJ whole genome shotgun (WGS) entry which is preliminary data.</text>
</comment>
<evidence type="ECO:0000313" key="6">
    <source>
        <dbReference type="EMBL" id="MDQ0339024.1"/>
    </source>
</evidence>
<dbReference type="Proteomes" id="UP001232445">
    <property type="component" value="Unassembled WGS sequence"/>
</dbReference>
<accession>A0ABU0CRH2</accession>
<evidence type="ECO:0000259" key="5">
    <source>
        <dbReference type="Pfam" id="PF08245"/>
    </source>
</evidence>
<dbReference type="RefSeq" id="WP_307338330.1">
    <property type="nucleotide sequence ID" value="NZ_JAUSUQ010000005.1"/>
</dbReference>
<dbReference type="SUPFAM" id="SSF53244">
    <property type="entry name" value="MurD-like peptide ligases, peptide-binding domain"/>
    <property type="match status" value="1"/>
</dbReference>
<evidence type="ECO:0000259" key="4">
    <source>
        <dbReference type="Pfam" id="PF02875"/>
    </source>
</evidence>
<keyword evidence="7" id="KW-1185">Reference proteome</keyword>
<gene>
    <name evidence="6" type="ORF">J2S00_001810</name>
</gene>